<dbReference type="EMBL" id="VLPL01000002">
    <property type="protein sequence ID" value="TSJ46665.1"/>
    <property type="molecule type" value="Genomic_DNA"/>
</dbReference>
<reference evidence="2 3" key="1">
    <citation type="submission" date="2019-07" db="EMBL/GenBank/DDBJ databases">
        <authorList>
            <person name="Huq M.A."/>
        </authorList>
    </citation>
    <scope>NUCLEOTIDE SEQUENCE [LARGE SCALE GENOMIC DNA]</scope>
    <source>
        <strain evidence="2 3">MAH-3</strain>
    </source>
</reference>
<dbReference type="RefSeq" id="WP_144332202.1">
    <property type="nucleotide sequence ID" value="NZ_VLPL01000002.1"/>
</dbReference>
<proteinExistence type="predicted"/>
<dbReference type="Pfam" id="PF02620">
    <property type="entry name" value="YceD"/>
    <property type="match status" value="1"/>
</dbReference>
<feature type="compositionally biased region" description="Acidic residues" evidence="1">
    <location>
        <begin position="174"/>
        <end position="200"/>
    </location>
</feature>
<feature type="compositionally biased region" description="Acidic residues" evidence="1">
    <location>
        <begin position="156"/>
        <end position="167"/>
    </location>
</feature>
<organism evidence="2 3">
    <name type="scientific">Fluviicola chungangensis</name>
    <dbReference type="NCBI Taxonomy" id="2597671"/>
    <lineage>
        <taxon>Bacteria</taxon>
        <taxon>Pseudomonadati</taxon>
        <taxon>Bacteroidota</taxon>
        <taxon>Flavobacteriia</taxon>
        <taxon>Flavobacteriales</taxon>
        <taxon>Crocinitomicaceae</taxon>
        <taxon>Fluviicola</taxon>
    </lineage>
</organism>
<comment type="caution">
    <text evidence="2">The sequence shown here is derived from an EMBL/GenBank/DDBJ whole genome shotgun (WGS) entry which is preliminary data.</text>
</comment>
<keyword evidence="3" id="KW-1185">Reference proteome</keyword>
<accession>A0A556N3J4</accession>
<dbReference type="AlphaFoldDB" id="A0A556N3J4"/>
<dbReference type="OrthoDB" id="1524821at2"/>
<protein>
    <submittedName>
        <fullName evidence="2">DUF177 domain-containing protein</fullName>
    </submittedName>
</protein>
<name>A0A556N3J4_9FLAO</name>
<evidence type="ECO:0000313" key="3">
    <source>
        <dbReference type="Proteomes" id="UP000316008"/>
    </source>
</evidence>
<evidence type="ECO:0000313" key="2">
    <source>
        <dbReference type="EMBL" id="TSJ46665.1"/>
    </source>
</evidence>
<dbReference type="InterPro" id="IPR003772">
    <property type="entry name" value="YceD"/>
</dbReference>
<gene>
    <name evidence="2" type="ORF">FO442_05760</name>
</gene>
<feature type="region of interest" description="Disordered" evidence="1">
    <location>
        <begin position="154"/>
        <end position="213"/>
    </location>
</feature>
<sequence length="213" mass="24462">MKKSTNEFIIQFVGLKTGTHRYEFNIDKSFFEGVENTLIEDAHVLVELAFEKKETMMIAEFSLSGTVATPCDRCNDPMEVAIHGDYRIVYKFGTEVSEDENLVILPPESYELDVSAPIYELLVISLPARRIHPEGGCNEEVMDLYNKYIVNASQPGEDDEWDEDDDPDSYRDWDDNEDSDEDWDEEDGDDDDSDDPDDDKPIDPRWSALKNLN</sequence>
<dbReference type="Proteomes" id="UP000316008">
    <property type="component" value="Unassembled WGS sequence"/>
</dbReference>
<evidence type="ECO:0000256" key="1">
    <source>
        <dbReference type="SAM" id="MobiDB-lite"/>
    </source>
</evidence>